<comment type="caution">
    <text evidence="2">The sequence shown here is derived from an EMBL/GenBank/DDBJ whole genome shotgun (WGS) entry which is preliminary data.</text>
</comment>
<dbReference type="AlphaFoldDB" id="A0A9P5XP05"/>
<proteinExistence type="predicted"/>
<evidence type="ECO:0000313" key="2">
    <source>
        <dbReference type="EMBL" id="KAF9454303.1"/>
    </source>
</evidence>
<dbReference type="InterPro" id="IPR001810">
    <property type="entry name" value="F-box_dom"/>
</dbReference>
<sequence>MHQALLIDEILRRIFGYAAESKRDLATFARVCKSWKCPALDFVWERLPSMLPLLHLIENSGKEDVSPCYNSITLSSYAAKVRHLSHRQSTGLDPATSSFLSSHYNPHKPLLPSLADLKLSVRTWSPLHFALSFSPHIQRLDLDLGFGSQAIKNADATHQFLVQILLSARDLYEVHIRGTASQRLQELTPYMFGIHKLSLWTGTSLTPSALSSLAQLPSLVDFAFHAEHLSAQDLSSVLAGDCFPSLSKLRVRAQSATFEVLLSVLQRDKLNWLWLEAQDASHTAIAWDDITEIIVTKASHSLQFLCLEHHVEFMQDELQVNTPTSSVASTQLPTTPPLSAVPNVARVPLPSLSLNTFKELRTLQELRIEMTIPPDYDEQDLKNLNQGCPNLTVLDLGGTSCIENGIMPSLREQTFRCFQQFRNLKELVLPSLYRMDQITQIPGDAPKPQHTLRSLTFGRVSTEDCTALSRHLSSVFPCLERLDGAPAQDSLWASARAELLRLQAR</sequence>
<evidence type="ECO:0000313" key="3">
    <source>
        <dbReference type="Proteomes" id="UP000807342"/>
    </source>
</evidence>
<feature type="domain" description="F-box" evidence="1">
    <location>
        <begin position="8"/>
        <end position="47"/>
    </location>
</feature>
<keyword evidence="3" id="KW-1185">Reference proteome</keyword>
<dbReference type="OrthoDB" id="2663142at2759"/>
<dbReference type="Pfam" id="PF12937">
    <property type="entry name" value="F-box-like"/>
    <property type="match status" value="1"/>
</dbReference>
<organism evidence="2 3">
    <name type="scientific">Macrolepiota fuliginosa MF-IS2</name>
    <dbReference type="NCBI Taxonomy" id="1400762"/>
    <lineage>
        <taxon>Eukaryota</taxon>
        <taxon>Fungi</taxon>
        <taxon>Dikarya</taxon>
        <taxon>Basidiomycota</taxon>
        <taxon>Agaricomycotina</taxon>
        <taxon>Agaricomycetes</taxon>
        <taxon>Agaricomycetidae</taxon>
        <taxon>Agaricales</taxon>
        <taxon>Agaricineae</taxon>
        <taxon>Agaricaceae</taxon>
        <taxon>Macrolepiota</taxon>
    </lineage>
</organism>
<dbReference type="Gene3D" id="3.80.10.10">
    <property type="entry name" value="Ribonuclease Inhibitor"/>
    <property type="match status" value="1"/>
</dbReference>
<evidence type="ECO:0000259" key="1">
    <source>
        <dbReference type="Pfam" id="PF12937"/>
    </source>
</evidence>
<dbReference type="Proteomes" id="UP000807342">
    <property type="component" value="Unassembled WGS sequence"/>
</dbReference>
<accession>A0A9P5XP05</accession>
<protein>
    <recommendedName>
        <fullName evidence="1">F-box domain-containing protein</fullName>
    </recommendedName>
</protein>
<gene>
    <name evidence="2" type="ORF">P691DRAFT_656514</name>
</gene>
<dbReference type="EMBL" id="MU151055">
    <property type="protein sequence ID" value="KAF9454303.1"/>
    <property type="molecule type" value="Genomic_DNA"/>
</dbReference>
<reference evidence="2" key="1">
    <citation type="submission" date="2020-11" db="EMBL/GenBank/DDBJ databases">
        <authorList>
            <consortium name="DOE Joint Genome Institute"/>
            <person name="Ahrendt S."/>
            <person name="Riley R."/>
            <person name="Andreopoulos W."/>
            <person name="Labutti K."/>
            <person name="Pangilinan J."/>
            <person name="Ruiz-Duenas F.J."/>
            <person name="Barrasa J.M."/>
            <person name="Sanchez-Garcia M."/>
            <person name="Camarero S."/>
            <person name="Miyauchi S."/>
            <person name="Serrano A."/>
            <person name="Linde D."/>
            <person name="Babiker R."/>
            <person name="Drula E."/>
            <person name="Ayuso-Fernandez I."/>
            <person name="Pacheco R."/>
            <person name="Padilla G."/>
            <person name="Ferreira P."/>
            <person name="Barriuso J."/>
            <person name="Kellner H."/>
            <person name="Castanera R."/>
            <person name="Alfaro M."/>
            <person name="Ramirez L."/>
            <person name="Pisabarro A.G."/>
            <person name="Kuo A."/>
            <person name="Tritt A."/>
            <person name="Lipzen A."/>
            <person name="He G."/>
            <person name="Yan M."/>
            <person name="Ng V."/>
            <person name="Cullen D."/>
            <person name="Martin F."/>
            <person name="Rosso M.-N."/>
            <person name="Henrissat B."/>
            <person name="Hibbett D."/>
            <person name="Martinez A.T."/>
            <person name="Grigoriev I.V."/>
        </authorList>
    </citation>
    <scope>NUCLEOTIDE SEQUENCE</scope>
    <source>
        <strain evidence="2">MF-IS2</strain>
    </source>
</reference>
<dbReference type="InterPro" id="IPR032675">
    <property type="entry name" value="LRR_dom_sf"/>
</dbReference>
<name>A0A9P5XP05_9AGAR</name>
<dbReference type="SUPFAM" id="SSF52047">
    <property type="entry name" value="RNI-like"/>
    <property type="match status" value="1"/>
</dbReference>